<sequence length="236" mass="25053">MARRTQQQKLVSLFAADGMTLDPALIPTDTAVSTYALIRDETAERKAATFLLGDNLERTTQGGGIYTYTSQQGAAAFRDTGSFDAAGSLSQENAEAFCRDFCKAFSYDTPIFTLDETGSGTATAVRLWSGTPVFNAAVTFTIDQGRVLSASGALLPETGAETSSGQKPLSAFAALTAFQQMRHASSSVVSSITEVSLCYELQSTTAAPMALVPSWRIVTDTATFYVNCISGTVRRA</sequence>
<comment type="caution">
    <text evidence="1">The sequence shown here is derived from an EMBL/GenBank/DDBJ whole genome shotgun (WGS) entry which is preliminary data.</text>
</comment>
<dbReference type="EMBL" id="JACOQI010000013">
    <property type="protein sequence ID" value="MBC5771182.1"/>
    <property type="molecule type" value="Genomic_DNA"/>
</dbReference>
<dbReference type="RefSeq" id="WP_187015408.1">
    <property type="nucleotide sequence ID" value="NZ_JACOQI010000013.1"/>
</dbReference>
<gene>
    <name evidence="1" type="ORF">H8Z83_12785</name>
</gene>
<dbReference type="AlphaFoldDB" id="A0A923MLP6"/>
<evidence type="ECO:0000313" key="2">
    <source>
        <dbReference type="Proteomes" id="UP000620327"/>
    </source>
</evidence>
<protein>
    <submittedName>
        <fullName evidence="1">Uncharacterized protein</fullName>
    </submittedName>
</protein>
<dbReference type="Proteomes" id="UP000620327">
    <property type="component" value="Unassembled WGS sequence"/>
</dbReference>
<name>A0A923MLP6_9FIRM</name>
<accession>A0A923MLP6</accession>
<organism evidence="1 2">
    <name type="scientific">Dysosmobacter segnis</name>
    <dbReference type="NCBI Taxonomy" id="2763042"/>
    <lineage>
        <taxon>Bacteria</taxon>
        <taxon>Bacillati</taxon>
        <taxon>Bacillota</taxon>
        <taxon>Clostridia</taxon>
        <taxon>Eubacteriales</taxon>
        <taxon>Oscillospiraceae</taxon>
        <taxon>Dysosmobacter</taxon>
    </lineage>
</organism>
<evidence type="ECO:0000313" key="1">
    <source>
        <dbReference type="EMBL" id="MBC5771182.1"/>
    </source>
</evidence>
<proteinExistence type="predicted"/>
<keyword evidence="2" id="KW-1185">Reference proteome</keyword>
<reference evidence="1" key="1">
    <citation type="submission" date="2020-08" db="EMBL/GenBank/DDBJ databases">
        <title>Genome public.</title>
        <authorList>
            <person name="Liu C."/>
            <person name="Sun Q."/>
        </authorList>
    </citation>
    <scope>NUCLEOTIDE SEQUENCE</scope>
    <source>
        <strain evidence="1">BX15</strain>
    </source>
</reference>